<feature type="transmembrane region" description="Helical" evidence="10">
    <location>
        <begin position="281"/>
        <end position="301"/>
    </location>
</feature>
<reference evidence="11 12" key="1">
    <citation type="submission" date="2018-10" db="EMBL/GenBank/DDBJ databases">
        <title>Kocuria sp. M5W7-7, whole genome shotgun sequence.</title>
        <authorList>
            <person name="Tuo L."/>
        </authorList>
    </citation>
    <scope>NUCLEOTIDE SEQUENCE [LARGE SCALE GENOMIC DNA]</scope>
    <source>
        <strain evidence="11 12">M5W7-7</strain>
    </source>
</reference>
<evidence type="ECO:0000256" key="4">
    <source>
        <dbReference type="ARBA" id="ARBA00022676"/>
    </source>
</evidence>
<keyword evidence="5" id="KW-0808">Transferase</keyword>
<dbReference type="PANTHER" id="PTHR12468">
    <property type="entry name" value="GPI MANNOSYLTRANSFERASE 2"/>
    <property type="match status" value="1"/>
</dbReference>
<evidence type="ECO:0000256" key="1">
    <source>
        <dbReference type="ARBA" id="ARBA00004477"/>
    </source>
</evidence>
<comment type="subcellular location">
    <subcellularLocation>
        <location evidence="1">Endoplasmic reticulum membrane</location>
        <topology evidence="1">Multi-pass membrane protein</topology>
    </subcellularLocation>
</comment>
<feature type="transmembrane region" description="Helical" evidence="10">
    <location>
        <begin position="190"/>
        <end position="208"/>
    </location>
</feature>
<feature type="transmembrane region" description="Helical" evidence="10">
    <location>
        <begin position="159"/>
        <end position="184"/>
    </location>
</feature>
<keyword evidence="8 10" id="KW-1133">Transmembrane helix</keyword>
<name>A0A3N3ZQY4_9MICC</name>
<dbReference type="AlphaFoldDB" id="A0A3N3ZQY4"/>
<evidence type="ECO:0000256" key="6">
    <source>
        <dbReference type="ARBA" id="ARBA00022692"/>
    </source>
</evidence>
<evidence type="ECO:0000256" key="9">
    <source>
        <dbReference type="ARBA" id="ARBA00023136"/>
    </source>
</evidence>
<keyword evidence="6 10" id="KW-0812">Transmembrane</keyword>
<sequence>MSAPWWAQALIIWLASRLWGFVLFSVVDRQAPDGPWGQSPLGYSSFVSIWDGQWYEKVHDAGYPTELPRNATGTVAANQWAFYPLFPMVVRLITGATGLPWEFAGPTVALVAGFAAAPLILGLFREFLGSRDALWALAVVAFGPASPVLQTAYAESLHLALLAAALLLVLRGHSVAAAGTILLMCLTRPAGVPFAAALGLTWFIRSVLRVGGGRPGGLTGWLRLLDKWFWLALWSCGCALLWPALAWWATGEVGAYTDTETAWRGTSLVPFEPWLRLGNRFFGVGLGWLAVLVLVGLFALIVTTRVVRETLPLIAWMWVVCYAVYLLAFLHPQSSTFRLLIPVFVVAAPLVAVSESKAYRWGLVIVGALLQLVWVGYLWQWSPLPQGGDWPP</sequence>
<keyword evidence="3" id="KW-0337">GPI-anchor biosynthesis</keyword>
<protein>
    <recommendedName>
        <fullName evidence="13">DUF2029 domain-containing protein</fullName>
    </recommendedName>
</protein>
<comment type="pathway">
    <text evidence="2">Glycolipid biosynthesis; glycosylphosphatidylinositol-anchor biosynthesis.</text>
</comment>
<evidence type="ECO:0000313" key="11">
    <source>
        <dbReference type="EMBL" id="ROZ62710.1"/>
    </source>
</evidence>
<feature type="transmembrane region" description="Helical" evidence="10">
    <location>
        <begin position="133"/>
        <end position="152"/>
    </location>
</feature>
<evidence type="ECO:0000256" key="2">
    <source>
        <dbReference type="ARBA" id="ARBA00004687"/>
    </source>
</evidence>
<evidence type="ECO:0000256" key="8">
    <source>
        <dbReference type="ARBA" id="ARBA00022989"/>
    </source>
</evidence>
<dbReference type="Proteomes" id="UP000270616">
    <property type="component" value="Unassembled WGS sequence"/>
</dbReference>
<dbReference type="GO" id="GO:0000009">
    <property type="term" value="F:alpha-1,6-mannosyltransferase activity"/>
    <property type="evidence" value="ECO:0007669"/>
    <property type="project" value="InterPro"/>
</dbReference>
<proteinExistence type="predicted"/>
<evidence type="ECO:0000313" key="12">
    <source>
        <dbReference type="Proteomes" id="UP000270616"/>
    </source>
</evidence>
<comment type="caution">
    <text evidence="11">The sequence shown here is derived from an EMBL/GenBank/DDBJ whole genome shotgun (WGS) entry which is preliminary data.</text>
</comment>
<evidence type="ECO:0008006" key="13">
    <source>
        <dbReference type="Google" id="ProtNLM"/>
    </source>
</evidence>
<accession>A0A3N3ZQY4</accession>
<evidence type="ECO:0000256" key="10">
    <source>
        <dbReference type="SAM" id="Phobius"/>
    </source>
</evidence>
<organism evidence="11 12">
    <name type="scientific">Kocuria soli</name>
    <dbReference type="NCBI Taxonomy" id="2485125"/>
    <lineage>
        <taxon>Bacteria</taxon>
        <taxon>Bacillati</taxon>
        <taxon>Actinomycetota</taxon>
        <taxon>Actinomycetes</taxon>
        <taxon>Micrococcales</taxon>
        <taxon>Micrococcaceae</taxon>
        <taxon>Kocuria</taxon>
    </lineage>
</organism>
<dbReference type="PANTHER" id="PTHR12468:SF2">
    <property type="entry name" value="GPI MANNOSYLTRANSFERASE 2"/>
    <property type="match status" value="1"/>
</dbReference>
<gene>
    <name evidence="11" type="ORF">EDL96_09320</name>
</gene>
<dbReference type="EMBL" id="RKMF01000011">
    <property type="protein sequence ID" value="ROZ62710.1"/>
    <property type="molecule type" value="Genomic_DNA"/>
</dbReference>
<dbReference type="GO" id="GO:0016020">
    <property type="term" value="C:membrane"/>
    <property type="evidence" value="ECO:0007669"/>
    <property type="project" value="GOC"/>
</dbReference>
<feature type="transmembrane region" description="Helical" evidence="10">
    <location>
        <begin position="228"/>
        <end position="249"/>
    </location>
</feature>
<feature type="transmembrane region" description="Helical" evidence="10">
    <location>
        <begin position="101"/>
        <end position="121"/>
    </location>
</feature>
<dbReference type="GO" id="GO:0006506">
    <property type="term" value="P:GPI anchor biosynthetic process"/>
    <property type="evidence" value="ECO:0007669"/>
    <property type="project" value="UniProtKB-KW"/>
</dbReference>
<keyword evidence="4" id="KW-0328">Glycosyltransferase</keyword>
<keyword evidence="12" id="KW-1185">Reference proteome</keyword>
<evidence type="ECO:0000256" key="5">
    <source>
        <dbReference type="ARBA" id="ARBA00022679"/>
    </source>
</evidence>
<evidence type="ECO:0000256" key="3">
    <source>
        <dbReference type="ARBA" id="ARBA00022502"/>
    </source>
</evidence>
<dbReference type="OrthoDB" id="151635at2"/>
<dbReference type="InterPro" id="IPR007315">
    <property type="entry name" value="PIG-V/Gpi18"/>
</dbReference>
<feature type="transmembrane region" description="Helical" evidence="10">
    <location>
        <begin position="6"/>
        <end position="27"/>
    </location>
</feature>
<keyword evidence="7" id="KW-0256">Endoplasmic reticulum</keyword>
<dbReference type="GO" id="GO:0004376">
    <property type="term" value="F:GPI mannosyltransferase activity"/>
    <property type="evidence" value="ECO:0007669"/>
    <property type="project" value="InterPro"/>
</dbReference>
<evidence type="ECO:0000256" key="7">
    <source>
        <dbReference type="ARBA" id="ARBA00022824"/>
    </source>
</evidence>
<keyword evidence="9 10" id="KW-0472">Membrane</keyword>
<feature type="transmembrane region" description="Helical" evidence="10">
    <location>
        <begin position="361"/>
        <end position="382"/>
    </location>
</feature>
<feature type="transmembrane region" description="Helical" evidence="10">
    <location>
        <begin position="313"/>
        <end position="330"/>
    </location>
</feature>
<feature type="transmembrane region" description="Helical" evidence="10">
    <location>
        <begin position="336"/>
        <end position="354"/>
    </location>
</feature>